<dbReference type="Proteomes" id="UP001163321">
    <property type="component" value="Chromosome 1"/>
</dbReference>
<gene>
    <name evidence="1" type="ORF">PsorP6_002357</name>
</gene>
<protein>
    <submittedName>
        <fullName evidence="1">Uncharacterized protein</fullName>
    </submittedName>
</protein>
<name>A0ACC0WVC2_9STRA</name>
<keyword evidence="2" id="KW-1185">Reference proteome</keyword>
<reference evidence="1 2" key="1">
    <citation type="journal article" date="2022" name="bioRxiv">
        <title>The genome of the oomycete Peronosclerospora sorghi, a cosmopolitan pathogen of maize and sorghum, is inflated with dispersed pseudogenes.</title>
        <authorList>
            <person name="Fletcher K."/>
            <person name="Martin F."/>
            <person name="Isakeit T."/>
            <person name="Cavanaugh K."/>
            <person name="Magill C."/>
            <person name="Michelmore R."/>
        </authorList>
    </citation>
    <scope>NUCLEOTIDE SEQUENCE [LARGE SCALE GENOMIC DNA]</scope>
    <source>
        <strain evidence="1">P6</strain>
    </source>
</reference>
<sequence>MTDLVQDSNTDSQKPNMRLSIYVVSETRDGRLLMRKAGYVNSSLRRCADDNKTLASVRFHPGDLLDIALVE</sequence>
<evidence type="ECO:0000313" key="2">
    <source>
        <dbReference type="Proteomes" id="UP001163321"/>
    </source>
</evidence>
<proteinExistence type="predicted"/>
<evidence type="ECO:0000313" key="1">
    <source>
        <dbReference type="EMBL" id="KAI9922724.1"/>
    </source>
</evidence>
<dbReference type="EMBL" id="CM047580">
    <property type="protein sequence ID" value="KAI9922724.1"/>
    <property type="molecule type" value="Genomic_DNA"/>
</dbReference>
<accession>A0ACC0WVC2</accession>
<comment type="caution">
    <text evidence="1">The sequence shown here is derived from an EMBL/GenBank/DDBJ whole genome shotgun (WGS) entry which is preliminary data.</text>
</comment>
<organism evidence="1 2">
    <name type="scientific">Peronosclerospora sorghi</name>
    <dbReference type="NCBI Taxonomy" id="230839"/>
    <lineage>
        <taxon>Eukaryota</taxon>
        <taxon>Sar</taxon>
        <taxon>Stramenopiles</taxon>
        <taxon>Oomycota</taxon>
        <taxon>Peronosporomycetes</taxon>
        <taxon>Peronosporales</taxon>
        <taxon>Peronosporaceae</taxon>
        <taxon>Peronosclerospora</taxon>
    </lineage>
</organism>